<keyword evidence="1" id="KW-0479">Metal-binding</keyword>
<dbReference type="OrthoDB" id="3687364at2759"/>
<evidence type="ECO:0000256" key="1">
    <source>
        <dbReference type="PROSITE-ProRule" id="PRU00175"/>
    </source>
</evidence>
<keyword evidence="4" id="KW-1185">Reference proteome</keyword>
<dbReference type="AlphaFoldDB" id="A0A6A5Z1X4"/>
<proteinExistence type="predicted"/>
<dbReference type="Proteomes" id="UP000799770">
    <property type="component" value="Unassembled WGS sequence"/>
</dbReference>
<protein>
    <recommendedName>
        <fullName evidence="2">RING-type domain-containing protein</fullName>
    </recommendedName>
</protein>
<evidence type="ECO:0000313" key="4">
    <source>
        <dbReference type="Proteomes" id="UP000799770"/>
    </source>
</evidence>
<evidence type="ECO:0000313" key="3">
    <source>
        <dbReference type="EMBL" id="KAF2113435.1"/>
    </source>
</evidence>
<dbReference type="InterPro" id="IPR013083">
    <property type="entry name" value="Znf_RING/FYVE/PHD"/>
</dbReference>
<reference evidence="3" key="1">
    <citation type="journal article" date="2020" name="Stud. Mycol.">
        <title>101 Dothideomycetes genomes: a test case for predicting lifestyles and emergence of pathogens.</title>
        <authorList>
            <person name="Haridas S."/>
            <person name="Albert R."/>
            <person name="Binder M."/>
            <person name="Bloem J."/>
            <person name="Labutti K."/>
            <person name="Salamov A."/>
            <person name="Andreopoulos B."/>
            <person name="Baker S."/>
            <person name="Barry K."/>
            <person name="Bills G."/>
            <person name="Bluhm B."/>
            <person name="Cannon C."/>
            <person name="Castanera R."/>
            <person name="Culley D."/>
            <person name="Daum C."/>
            <person name="Ezra D."/>
            <person name="Gonzalez J."/>
            <person name="Henrissat B."/>
            <person name="Kuo A."/>
            <person name="Liang C."/>
            <person name="Lipzen A."/>
            <person name="Lutzoni F."/>
            <person name="Magnuson J."/>
            <person name="Mondo S."/>
            <person name="Nolan M."/>
            <person name="Ohm R."/>
            <person name="Pangilinan J."/>
            <person name="Park H.-J."/>
            <person name="Ramirez L."/>
            <person name="Alfaro M."/>
            <person name="Sun H."/>
            <person name="Tritt A."/>
            <person name="Yoshinaga Y."/>
            <person name="Zwiers L.-H."/>
            <person name="Turgeon B."/>
            <person name="Goodwin S."/>
            <person name="Spatafora J."/>
            <person name="Crous P."/>
            <person name="Grigoriev I."/>
        </authorList>
    </citation>
    <scope>NUCLEOTIDE SEQUENCE</scope>
    <source>
        <strain evidence="3">CBS 627.86</strain>
    </source>
</reference>
<keyword evidence="1" id="KW-0863">Zinc-finger</keyword>
<feature type="domain" description="RING-type" evidence="2">
    <location>
        <begin position="86"/>
        <end position="129"/>
    </location>
</feature>
<name>A0A6A5Z1X4_9PLEO</name>
<dbReference type="Pfam" id="PF13639">
    <property type="entry name" value="zf-RING_2"/>
    <property type="match status" value="1"/>
</dbReference>
<dbReference type="SUPFAM" id="SSF57850">
    <property type="entry name" value="RING/U-box"/>
    <property type="match status" value="1"/>
</dbReference>
<gene>
    <name evidence="3" type="ORF">BDV96DRAFT_601592</name>
</gene>
<sequence length="262" mass="28556">MFVDPMQAYSHDRSIAPMDSASKLIVPLALRYIAATPHMDYPSSDNPFFGDDVSVMNHDPRMDLSGTDIAFFEEIRAQQQELASICDLCGNAYDSTSSNHHPVQLRCGHVFGYSCFVRWSAEVPNCALCGSEHGDEHCGLPIVEVDEQDNVPAGQMVQSTSFENKLSSVPGPGLLQGEILHESCVAALLRPKSFLHVQTPQDFGIFTKRFDQNTQAASRALEELQRGGAAQQQSLDDAMTGLSISMGEEVRQEGGVEGAGYL</sequence>
<dbReference type="EMBL" id="ML977328">
    <property type="protein sequence ID" value="KAF2113435.1"/>
    <property type="molecule type" value="Genomic_DNA"/>
</dbReference>
<accession>A0A6A5Z1X4</accession>
<dbReference type="InterPro" id="IPR001841">
    <property type="entry name" value="Znf_RING"/>
</dbReference>
<dbReference type="PROSITE" id="PS50089">
    <property type="entry name" value="ZF_RING_2"/>
    <property type="match status" value="1"/>
</dbReference>
<evidence type="ECO:0000259" key="2">
    <source>
        <dbReference type="PROSITE" id="PS50089"/>
    </source>
</evidence>
<organism evidence="3 4">
    <name type="scientific">Lophiotrema nucula</name>
    <dbReference type="NCBI Taxonomy" id="690887"/>
    <lineage>
        <taxon>Eukaryota</taxon>
        <taxon>Fungi</taxon>
        <taxon>Dikarya</taxon>
        <taxon>Ascomycota</taxon>
        <taxon>Pezizomycotina</taxon>
        <taxon>Dothideomycetes</taxon>
        <taxon>Pleosporomycetidae</taxon>
        <taxon>Pleosporales</taxon>
        <taxon>Lophiotremataceae</taxon>
        <taxon>Lophiotrema</taxon>
    </lineage>
</organism>
<dbReference type="GO" id="GO:0008270">
    <property type="term" value="F:zinc ion binding"/>
    <property type="evidence" value="ECO:0007669"/>
    <property type="project" value="UniProtKB-KW"/>
</dbReference>
<dbReference type="Gene3D" id="3.30.40.10">
    <property type="entry name" value="Zinc/RING finger domain, C3HC4 (zinc finger)"/>
    <property type="match status" value="1"/>
</dbReference>
<keyword evidence="1" id="KW-0862">Zinc</keyword>